<protein>
    <submittedName>
        <fullName evidence="1">Uncharacterized protein</fullName>
    </submittedName>
</protein>
<reference evidence="1" key="1">
    <citation type="submission" date="2022-07" db="EMBL/GenBank/DDBJ databases">
        <title>Genome Sequence of Phlebia brevispora.</title>
        <authorList>
            <person name="Buettner E."/>
        </authorList>
    </citation>
    <scope>NUCLEOTIDE SEQUENCE</scope>
    <source>
        <strain evidence="1">MPL23</strain>
    </source>
</reference>
<proteinExistence type="predicted"/>
<accession>A0ACC1TC41</accession>
<comment type="caution">
    <text evidence="1">The sequence shown here is derived from an EMBL/GenBank/DDBJ whole genome shotgun (WGS) entry which is preliminary data.</text>
</comment>
<sequence length="334" mass="38574">MSSNCTLVVQLKHKSRRTQYNIHWVAVGESNNTTLPKGGNLSFTSRHRLHLGNSQVFKGTLKQGDRVYPKQVVCKLVKGDTNRTRAEAEFYVNHLKSVQGFLVPRFIGFFSGSSRNTEKSVSCLLLEYAGEALQHSWPYVPIDIRSKIMDELIRLHRMGIYHNDFRPENFVVDESGHPYMINFEEAELHECHVAQRKFRLFQVEPPRTDLECVEVCEASLEMDIWTPVRVAFHGAVIDIREVNTVERLAEIGMRSRPHALCTREQWMQRAEEFLRGYDQHYLKRRRDAKRAKEARKMVDDPAEKSMPNTELPSIQNSTLEEKHKESCGTTADAS</sequence>
<name>A0ACC1TC41_9APHY</name>
<gene>
    <name evidence="1" type="ORF">NM688_g1172</name>
</gene>
<evidence type="ECO:0000313" key="2">
    <source>
        <dbReference type="Proteomes" id="UP001148662"/>
    </source>
</evidence>
<organism evidence="1 2">
    <name type="scientific">Phlebia brevispora</name>
    <dbReference type="NCBI Taxonomy" id="194682"/>
    <lineage>
        <taxon>Eukaryota</taxon>
        <taxon>Fungi</taxon>
        <taxon>Dikarya</taxon>
        <taxon>Basidiomycota</taxon>
        <taxon>Agaricomycotina</taxon>
        <taxon>Agaricomycetes</taxon>
        <taxon>Polyporales</taxon>
        <taxon>Meruliaceae</taxon>
        <taxon>Phlebia</taxon>
    </lineage>
</organism>
<dbReference type="Proteomes" id="UP001148662">
    <property type="component" value="Unassembled WGS sequence"/>
</dbReference>
<evidence type="ECO:0000313" key="1">
    <source>
        <dbReference type="EMBL" id="KAJ3557988.1"/>
    </source>
</evidence>
<keyword evidence="2" id="KW-1185">Reference proteome</keyword>
<dbReference type="EMBL" id="JANHOG010000117">
    <property type="protein sequence ID" value="KAJ3557988.1"/>
    <property type="molecule type" value="Genomic_DNA"/>
</dbReference>